<proteinExistence type="predicted"/>
<organism evidence="1 2">
    <name type="scientific">Bacillus salitolerans</name>
    <dbReference type="NCBI Taxonomy" id="1437434"/>
    <lineage>
        <taxon>Bacteria</taxon>
        <taxon>Bacillati</taxon>
        <taxon>Bacillota</taxon>
        <taxon>Bacilli</taxon>
        <taxon>Bacillales</taxon>
        <taxon>Bacillaceae</taxon>
        <taxon>Bacillus</taxon>
    </lineage>
</organism>
<comment type="caution">
    <text evidence="1">The sequence shown here is derived from an EMBL/GenBank/DDBJ whole genome shotgun (WGS) entry which is preliminary data.</text>
</comment>
<name>A0ABW4LK44_9BACI</name>
<evidence type="ECO:0000313" key="2">
    <source>
        <dbReference type="Proteomes" id="UP001597214"/>
    </source>
</evidence>
<accession>A0ABW4LK44</accession>
<evidence type="ECO:0000313" key="1">
    <source>
        <dbReference type="EMBL" id="MFD1735472.1"/>
    </source>
</evidence>
<reference evidence="2" key="1">
    <citation type="journal article" date="2019" name="Int. J. Syst. Evol. Microbiol.">
        <title>The Global Catalogue of Microorganisms (GCM) 10K type strain sequencing project: providing services to taxonomists for standard genome sequencing and annotation.</title>
        <authorList>
            <consortium name="The Broad Institute Genomics Platform"/>
            <consortium name="The Broad Institute Genome Sequencing Center for Infectious Disease"/>
            <person name="Wu L."/>
            <person name="Ma J."/>
        </authorList>
    </citation>
    <scope>NUCLEOTIDE SEQUENCE [LARGE SCALE GENOMIC DNA]</scope>
    <source>
        <strain evidence="2">CCUG 49339</strain>
    </source>
</reference>
<dbReference type="RefSeq" id="WP_377926571.1">
    <property type="nucleotide sequence ID" value="NZ_JBHUEM010000003.1"/>
</dbReference>
<dbReference type="Proteomes" id="UP001597214">
    <property type="component" value="Unassembled WGS sequence"/>
</dbReference>
<dbReference type="EMBL" id="JBHUEM010000003">
    <property type="protein sequence ID" value="MFD1735472.1"/>
    <property type="molecule type" value="Genomic_DNA"/>
</dbReference>
<sequence>MGIKRLDCEDLARKDFRDILEDFEGRNKLVILVGENNNILGFGNVENVKDGVVHLNFPETDVNLPFIVAGRAPLNNTTGSITIPEIDFYVSLCCLCSIIVPRNFGDSLEGLAIVLLILGLID</sequence>
<gene>
    <name evidence="1" type="ORF">ACFSCX_02745</name>
</gene>
<keyword evidence="2" id="KW-1185">Reference proteome</keyword>
<protein>
    <submittedName>
        <fullName evidence="1">Uncharacterized protein</fullName>
    </submittedName>
</protein>